<feature type="chain" id="PRO_5034783859" description="TonB-dependent receptor" evidence="10">
    <location>
        <begin position="32"/>
        <end position="960"/>
    </location>
</feature>
<sequence length="960" mass="106683">MFNNKVSKAVRLAIAFGAASTAALASTAVSAEENTETEEVERIQVTGSKIKRIAATAPTPVVVIGRVELEDAGVSNVNDFLSEMPAAEVGLSPENSNNYIYANGLNTTDLRGLGSSRTLVLVNGRRFIGGSAGDNAVDLNNIATSMIERIEISTGGASAVYGADAVAGVVNIITRTSFDGLEIDAATTRPFEGGGEQTFASLVFGKEFDGGGFIFNYDFADQKQMAKRDKSWWYDNPVSSVPNPNNTGGDDGIPARIPYEGKKHYALYDESSEFFLGGDHWTFDENRNLRPFDNGDGYIPSDPTSSLYRYYAGEYKDGIEEGADEFFRTPLTRHTFNIAGNYEINENHTLSFDTVYSLSEAFGQSTPVFWRSLNIRKDNAFVKDDLRQLMEENEVESITMRRLANDFGPRKYNQERSTFRTSVGLDGFINDNWSYSTYFQHGRLQQDTSWFGEVITENFENALDAVMLNGNIVCANRNDEGEVVGAISGCTPINVMGAPGQHSQDTIDYITTVATAQHGGTQTSFGATVTGDLFELPAGPVGSAFSFEWRRDSAYEEPGTGIRKGLIFGNSGLAYSGSLNVKEYSTEIILPLVVDHEWAQELNLELAYRYMDYSSTGGDSAYKVGLTYQLNDDIRFRATMAESVRAPNIEELYSAAGTQFYGTRFDQCAADTIQNTDEKYRANVIKNCAAAGIPEGWRPSQEWTDGGSIEGKLGGNNTLQNEVSSDVVFGFVYTPTAIEGFDITVDYWSFEIENAIENYNYRELAENCYRADSLDNPFCGFITRGDNFEVVDFFQTSLNAAEEKKSGVDIESVYDFETSIGEFGVKLTATYVENYEINQTGNPIDLLVNTGEQDHMRWRARLNTSYEYGDFRAVLVTNYRHSAVNDRNGWNIEQHDYNDIPSYTTFDLSMNYRVLENVDLRFGIQNMFDRTPPRHPLAFEDTSWYDPIGRRATFGVNIKL</sequence>
<accession>A0A8I0MUG2</accession>
<evidence type="ECO:0000256" key="5">
    <source>
        <dbReference type="ARBA" id="ARBA00023077"/>
    </source>
</evidence>
<evidence type="ECO:0000259" key="11">
    <source>
        <dbReference type="Pfam" id="PF00593"/>
    </source>
</evidence>
<dbReference type="InterPro" id="IPR039426">
    <property type="entry name" value="TonB-dep_rcpt-like"/>
</dbReference>
<keyword evidence="3 8" id="KW-1134">Transmembrane beta strand</keyword>
<evidence type="ECO:0000256" key="1">
    <source>
        <dbReference type="ARBA" id="ARBA00004571"/>
    </source>
</evidence>
<evidence type="ECO:0008006" key="15">
    <source>
        <dbReference type="Google" id="ProtNLM"/>
    </source>
</evidence>
<dbReference type="InterPro" id="IPR000531">
    <property type="entry name" value="Beta-barrel_TonB"/>
</dbReference>
<dbReference type="InterPro" id="IPR037066">
    <property type="entry name" value="Plug_dom_sf"/>
</dbReference>
<evidence type="ECO:0000256" key="10">
    <source>
        <dbReference type="SAM" id="SignalP"/>
    </source>
</evidence>
<dbReference type="Pfam" id="PF00593">
    <property type="entry name" value="TonB_dep_Rec_b-barrel"/>
    <property type="match status" value="1"/>
</dbReference>
<organism evidence="13 14">
    <name type="scientific">Pseudoalteromonas peptidolytica F12-50-A1</name>
    <dbReference type="NCBI Taxonomy" id="1315280"/>
    <lineage>
        <taxon>Bacteria</taxon>
        <taxon>Pseudomonadati</taxon>
        <taxon>Pseudomonadota</taxon>
        <taxon>Gammaproteobacteria</taxon>
        <taxon>Alteromonadales</taxon>
        <taxon>Pseudoalteromonadaceae</taxon>
        <taxon>Pseudoalteromonas</taxon>
    </lineage>
</organism>
<dbReference type="Gene3D" id="2.40.170.20">
    <property type="entry name" value="TonB-dependent receptor, beta-barrel domain"/>
    <property type="match status" value="1"/>
</dbReference>
<evidence type="ECO:0000256" key="2">
    <source>
        <dbReference type="ARBA" id="ARBA00022448"/>
    </source>
</evidence>
<gene>
    <name evidence="13" type="ORF">PPEP_a0589</name>
</gene>
<evidence type="ECO:0000259" key="12">
    <source>
        <dbReference type="Pfam" id="PF07715"/>
    </source>
</evidence>
<dbReference type="InterPro" id="IPR036942">
    <property type="entry name" value="Beta-barrel_TonB_sf"/>
</dbReference>
<evidence type="ECO:0000256" key="7">
    <source>
        <dbReference type="ARBA" id="ARBA00023237"/>
    </source>
</evidence>
<dbReference type="PANTHER" id="PTHR47234">
    <property type="match status" value="1"/>
</dbReference>
<dbReference type="InterPro" id="IPR012910">
    <property type="entry name" value="Plug_dom"/>
</dbReference>
<reference evidence="13 14" key="1">
    <citation type="submission" date="2015-06" db="EMBL/GenBank/DDBJ databases">
        <title>Genome sequence of Pseudoalteromonas peptidolytica.</title>
        <authorList>
            <person name="Xie B.-B."/>
            <person name="Rong J.-C."/>
            <person name="Qin Q.-L."/>
            <person name="Zhang Y.-Z."/>
        </authorList>
    </citation>
    <scope>NUCLEOTIDE SEQUENCE [LARGE SCALE GENOMIC DNA]</scope>
    <source>
        <strain evidence="13 14">F12-50-A1</strain>
    </source>
</reference>
<dbReference type="Gene3D" id="2.170.130.10">
    <property type="entry name" value="TonB-dependent receptor, plug domain"/>
    <property type="match status" value="1"/>
</dbReference>
<dbReference type="Proteomes" id="UP000660708">
    <property type="component" value="Unassembled WGS sequence"/>
</dbReference>
<feature type="signal peptide" evidence="10">
    <location>
        <begin position="1"/>
        <end position="31"/>
    </location>
</feature>
<dbReference type="PANTHER" id="PTHR47234:SF2">
    <property type="entry name" value="TONB-DEPENDENT RECEPTOR"/>
    <property type="match status" value="1"/>
</dbReference>
<keyword evidence="6 8" id="KW-0472">Membrane</keyword>
<dbReference type="PROSITE" id="PS52016">
    <property type="entry name" value="TONB_DEPENDENT_REC_3"/>
    <property type="match status" value="1"/>
</dbReference>
<evidence type="ECO:0000313" key="14">
    <source>
        <dbReference type="Proteomes" id="UP000660708"/>
    </source>
</evidence>
<dbReference type="EMBL" id="AQHF01000020">
    <property type="protein sequence ID" value="MBE0345668.1"/>
    <property type="molecule type" value="Genomic_DNA"/>
</dbReference>
<name>A0A8I0MUG2_9GAMM</name>
<feature type="domain" description="TonB-dependent receptor plug" evidence="12">
    <location>
        <begin position="56"/>
        <end position="169"/>
    </location>
</feature>
<keyword evidence="14" id="KW-1185">Reference proteome</keyword>
<dbReference type="SUPFAM" id="SSF56935">
    <property type="entry name" value="Porins"/>
    <property type="match status" value="1"/>
</dbReference>
<comment type="subcellular location">
    <subcellularLocation>
        <location evidence="1 8">Cell outer membrane</location>
        <topology evidence="1 8">Multi-pass membrane protein</topology>
    </subcellularLocation>
</comment>
<keyword evidence="7 8" id="KW-0998">Cell outer membrane</keyword>
<dbReference type="Pfam" id="PF07715">
    <property type="entry name" value="Plug"/>
    <property type="match status" value="1"/>
</dbReference>
<dbReference type="AlphaFoldDB" id="A0A8I0MUG2"/>
<evidence type="ECO:0000256" key="9">
    <source>
        <dbReference type="RuleBase" id="RU003357"/>
    </source>
</evidence>
<feature type="domain" description="TonB-dependent receptor-like beta-barrel" evidence="11">
    <location>
        <begin position="387"/>
        <end position="926"/>
    </location>
</feature>
<keyword evidence="4 8" id="KW-0812">Transmembrane</keyword>
<evidence type="ECO:0000256" key="3">
    <source>
        <dbReference type="ARBA" id="ARBA00022452"/>
    </source>
</evidence>
<comment type="similarity">
    <text evidence="8 9">Belongs to the TonB-dependent receptor family.</text>
</comment>
<proteinExistence type="inferred from homology"/>
<dbReference type="RefSeq" id="WP_147389984.1">
    <property type="nucleotide sequence ID" value="NZ_AQHF01000020.1"/>
</dbReference>
<comment type="caution">
    <text evidence="13">The sequence shown here is derived from an EMBL/GenBank/DDBJ whole genome shotgun (WGS) entry which is preliminary data.</text>
</comment>
<evidence type="ECO:0000313" key="13">
    <source>
        <dbReference type="EMBL" id="MBE0345668.1"/>
    </source>
</evidence>
<keyword evidence="2 8" id="KW-0813">Transport</keyword>
<evidence type="ECO:0000256" key="4">
    <source>
        <dbReference type="ARBA" id="ARBA00022692"/>
    </source>
</evidence>
<evidence type="ECO:0000256" key="8">
    <source>
        <dbReference type="PROSITE-ProRule" id="PRU01360"/>
    </source>
</evidence>
<protein>
    <recommendedName>
        <fullName evidence="15">TonB-dependent receptor</fullName>
    </recommendedName>
</protein>
<keyword evidence="5 9" id="KW-0798">TonB box</keyword>
<evidence type="ECO:0000256" key="6">
    <source>
        <dbReference type="ARBA" id="ARBA00023136"/>
    </source>
</evidence>
<dbReference type="GO" id="GO:0009279">
    <property type="term" value="C:cell outer membrane"/>
    <property type="evidence" value="ECO:0007669"/>
    <property type="project" value="UniProtKB-SubCell"/>
</dbReference>
<keyword evidence="10" id="KW-0732">Signal</keyword>